<comment type="similarity">
    <text evidence="1 5">Belongs to the pyridoxamine 5'-phosphate oxidase family.</text>
</comment>
<dbReference type="RefSeq" id="WP_249773039.1">
    <property type="nucleotide sequence ID" value="NZ_CP097332.1"/>
</dbReference>
<dbReference type="NCBIfam" id="TIGR00558">
    <property type="entry name" value="pdxH"/>
    <property type="match status" value="1"/>
</dbReference>
<dbReference type="EMBL" id="CP097332">
    <property type="protein sequence ID" value="UQX89143.1"/>
    <property type="molecule type" value="Genomic_DNA"/>
</dbReference>
<dbReference type="EC" id="1.4.3.5" evidence="5"/>
<dbReference type="NCBIfam" id="NF004231">
    <property type="entry name" value="PRK05679.1"/>
    <property type="match status" value="1"/>
</dbReference>
<dbReference type="Pfam" id="PF01243">
    <property type="entry name" value="PNPOx_N"/>
    <property type="match status" value="1"/>
</dbReference>
<feature type="binding site" evidence="5">
    <location>
        <position position="93"/>
    </location>
    <ligand>
        <name>FMN</name>
        <dbReference type="ChEBI" id="CHEBI:58210"/>
    </ligand>
</feature>
<sequence length="223" mass="24612">MTNPSAPDPLAELTRSRRSYLSGELTEDGLAAGWLEQLRHWYADAAADPRIGEPNAMQLATADGAGRPDVRTVLARGFDEAGVVFYTNYGSAKGDQLTENPAAAVVFAWLPLERQVRLRGSVAKVSPAETAAYFASRPRGAQLGAWASPQSRRLADRAELEAALAATEQRFGDAEIDPPPFWGGYRLTPTEVEFWQGREFRLHDRLRFRRLASGDWVTERLAP</sequence>
<protein>
    <recommendedName>
        <fullName evidence="5">Pyridoxine/pyridoxamine 5'-phosphate oxidase</fullName>
        <ecNumber evidence="5">1.4.3.5</ecNumber>
    </recommendedName>
    <alternativeName>
        <fullName evidence="5">PNP/PMP oxidase</fullName>
        <shortName evidence="5">PNPOx</shortName>
    </alternativeName>
    <alternativeName>
        <fullName evidence="5">Pyridoxal 5'-phosphate synthase</fullName>
    </alternativeName>
</protein>
<dbReference type="Proteomes" id="UP001056336">
    <property type="component" value="Chromosome"/>
</dbReference>
<name>A0ABY4R0M5_9ACTN</name>
<feature type="binding site" evidence="5">
    <location>
        <begin position="86"/>
        <end position="87"/>
    </location>
    <ligand>
        <name>FMN</name>
        <dbReference type="ChEBI" id="CHEBI:58210"/>
    </ligand>
</feature>
<accession>A0ABY4R0M5</accession>
<dbReference type="GO" id="GO:0004733">
    <property type="term" value="F:pyridoxamine phosphate oxidase activity"/>
    <property type="evidence" value="ECO:0007669"/>
    <property type="project" value="UniProtKB-EC"/>
</dbReference>
<feature type="binding site" evidence="5">
    <location>
        <begin position="201"/>
        <end position="203"/>
    </location>
    <ligand>
        <name>substrate</name>
    </ligand>
</feature>
<dbReference type="InterPro" id="IPR012349">
    <property type="entry name" value="Split_barrel_FMN-bd"/>
</dbReference>
<feature type="binding site" evidence="5">
    <location>
        <position position="115"/>
    </location>
    <ligand>
        <name>FMN</name>
        <dbReference type="ChEBI" id="CHEBI:58210"/>
    </ligand>
</feature>
<dbReference type="InterPro" id="IPR011576">
    <property type="entry name" value="Pyridox_Oxase_N"/>
</dbReference>
<dbReference type="Gene3D" id="2.30.110.10">
    <property type="entry name" value="Electron Transport, Fmn-binding Protein, Chain A"/>
    <property type="match status" value="1"/>
</dbReference>
<evidence type="ECO:0000313" key="8">
    <source>
        <dbReference type="EMBL" id="UQX89143.1"/>
    </source>
</evidence>
<comment type="cofactor">
    <cofactor evidence="5">
        <name>FMN</name>
        <dbReference type="ChEBI" id="CHEBI:58210"/>
    </cofactor>
    <text evidence="5">Binds 1 FMN per subunit.</text>
</comment>
<reference evidence="8" key="1">
    <citation type="journal article" date="2018" name="Int. J. Syst. Evol. Microbiol.">
        <title>Jatrophihabitans telluris sp. nov., isolated from sediment soil of lava forest wetlands and the emended description of the genus Jatrophihabitans.</title>
        <authorList>
            <person name="Lee K.C."/>
            <person name="Suh M.K."/>
            <person name="Eom M.K."/>
            <person name="Kim K.K."/>
            <person name="Kim J.S."/>
            <person name="Kim D.S."/>
            <person name="Ko S.H."/>
            <person name="Shin Y.K."/>
            <person name="Lee J.S."/>
        </authorList>
    </citation>
    <scope>NUCLEOTIDE SEQUENCE</scope>
    <source>
        <strain evidence="8">N237</strain>
    </source>
</reference>
<feature type="binding site" evidence="5">
    <location>
        <position position="76"/>
    </location>
    <ligand>
        <name>substrate</name>
    </ligand>
</feature>
<dbReference type="SUPFAM" id="SSF50475">
    <property type="entry name" value="FMN-binding split barrel"/>
    <property type="match status" value="1"/>
</dbReference>
<comment type="caution">
    <text evidence="5">Lacks conserved residue(s) required for the propagation of feature annotation.</text>
</comment>
<comment type="subunit">
    <text evidence="5">Homodimer.</text>
</comment>
<feature type="domain" description="Pyridoxine 5'-phosphate oxidase dimerisation C-terminal" evidence="7">
    <location>
        <begin position="182"/>
        <end position="223"/>
    </location>
</feature>
<feature type="binding site" evidence="5">
    <location>
        <begin position="71"/>
        <end position="76"/>
    </location>
    <ligand>
        <name>FMN</name>
        <dbReference type="ChEBI" id="CHEBI:58210"/>
    </ligand>
</feature>
<dbReference type="InterPro" id="IPR019740">
    <property type="entry name" value="Pyridox_Oxase_CS"/>
</dbReference>
<keyword evidence="3 5" id="KW-0288">FMN</keyword>
<dbReference type="PROSITE" id="PS01064">
    <property type="entry name" value="PYRIDOX_OXIDASE"/>
    <property type="match status" value="1"/>
</dbReference>
<feature type="binding site" evidence="5">
    <location>
        <position position="133"/>
    </location>
    <ligand>
        <name>substrate</name>
    </ligand>
</feature>
<keyword evidence="2 5" id="KW-0285">Flavoprotein</keyword>
<keyword evidence="4 5" id="KW-0560">Oxidoreductase</keyword>
<organism evidence="8 9">
    <name type="scientific">Jatrophihabitans telluris</name>
    <dbReference type="NCBI Taxonomy" id="2038343"/>
    <lineage>
        <taxon>Bacteria</taxon>
        <taxon>Bacillati</taxon>
        <taxon>Actinomycetota</taxon>
        <taxon>Actinomycetes</taxon>
        <taxon>Jatrophihabitantales</taxon>
        <taxon>Jatrophihabitantaceae</taxon>
        <taxon>Jatrophihabitans</taxon>
    </lineage>
</organism>
<dbReference type="HAMAP" id="MF_01629">
    <property type="entry name" value="PdxH"/>
    <property type="match status" value="1"/>
</dbReference>
<feature type="binding site" evidence="5">
    <location>
        <position position="205"/>
    </location>
    <ligand>
        <name>FMN</name>
        <dbReference type="ChEBI" id="CHEBI:58210"/>
    </ligand>
</feature>
<comment type="function">
    <text evidence="5">Catalyzes the oxidation of either pyridoxine 5'-phosphate (PNP) or pyridoxamine 5'-phosphate (PMP) into pyridoxal 5'-phosphate (PLP).</text>
</comment>
<gene>
    <name evidence="5 8" type="primary">pdxH</name>
    <name evidence="8" type="ORF">M6D93_03855</name>
</gene>
<dbReference type="PANTHER" id="PTHR10851:SF0">
    <property type="entry name" value="PYRIDOXINE-5'-PHOSPHATE OXIDASE"/>
    <property type="match status" value="1"/>
</dbReference>
<comment type="pathway">
    <text evidence="5">Cofactor metabolism; pyridoxal 5'-phosphate salvage; pyridoxal 5'-phosphate from pyridoxine 5'-phosphate: step 1/1.</text>
</comment>
<keyword evidence="5" id="KW-0664">Pyridoxine biosynthesis</keyword>
<comment type="catalytic activity">
    <reaction evidence="5">
        <text>pyridoxamine 5'-phosphate + O2 + H2O = pyridoxal 5'-phosphate + H2O2 + NH4(+)</text>
        <dbReference type="Rhea" id="RHEA:15817"/>
        <dbReference type="ChEBI" id="CHEBI:15377"/>
        <dbReference type="ChEBI" id="CHEBI:15379"/>
        <dbReference type="ChEBI" id="CHEBI:16240"/>
        <dbReference type="ChEBI" id="CHEBI:28938"/>
        <dbReference type="ChEBI" id="CHEBI:58451"/>
        <dbReference type="ChEBI" id="CHEBI:597326"/>
        <dbReference type="EC" id="1.4.3.5"/>
    </reaction>
</comment>
<evidence type="ECO:0000256" key="4">
    <source>
        <dbReference type="ARBA" id="ARBA00023002"/>
    </source>
</evidence>
<reference evidence="8" key="2">
    <citation type="submission" date="2022-05" db="EMBL/GenBank/DDBJ databases">
        <authorList>
            <person name="Kim J.-S."/>
            <person name="Lee K."/>
            <person name="Suh M."/>
            <person name="Eom M."/>
            <person name="Kim J.-S."/>
            <person name="Kim D.-S."/>
            <person name="Ko S.-H."/>
            <person name="Shin Y."/>
            <person name="Lee J.-S."/>
        </authorList>
    </citation>
    <scope>NUCLEOTIDE SEQUENCE</scope>
    <source>
        <strain evidence="8">N237</strain>
    </source>
</reference>
<dbReference type="InterPro" id="IPR000659">
    <property type="entry name" value="Pyridox_Oxase"/>
</dbReference>
<proteinExistence type="inferred from homology"/>
<evidence type="ECO:0000256" key="1">
    <source>
        <dbReference type="ARBA" id="ARBA00007301"/>
    </source>
</evidence>
<comment type="catalytic activity">
    <reaction evidence="5">
        <text>pyridoxine 5'-phosphate + O2 = pyridoxal 5'-phosphate + H2O2</text>
        <dbReference type="Rhea" id="RHEA:15149"/>
        <dbReference type="ChEBI" id="CHEBI:15379"/>
        <dbReference type="ChEBI" id="CHEBI:16240"/>
        <dbReference type="ChEBI" id="CHEBI:58589"/>
        <dbReference type="ChEBI" id="CHEBI:597326"/>
        <dbReference type="EC" id="1.4.3.5"/>
    </reaction>
</comment>
<keyword evidence="9" id="KW-1185">Reference proteome</keyword>
<evidence type="ECO:0000259" key="7">
    <source>
        <dbReference type="Pfam" id="PF10590"/>
    </source>
</evidence>
<comment type="pathway">
    <text evidence="5">Cofactor metabolism; pyridoxal 5'-phosphate salvage; pyridoxal 5'-phosphate from pyridoxamine 5'-phosphate: step 1/1.</text>
</comment>
<feature type="binding site" evidence="5">
    <location>
        <begin position="150"/>
        <end position="151"/>
    </location>
    <ligand>
        <name>FMN</name>
        <dbReference type="ChEBI" id="CHEBI:58210"/>
    </ligand>
</feature>
<evidence type="ECO:0000313" key="9">
    <source>
        <dbReference type="Proteomes" id="UP001056336"/>
    </source>
</evidence>
<feature type="binding site" evidence="5">
    <location>
        <position position="137"/>
    </location>
    <ligand>
        <name>substrate</name>
    </ligand>
</feature>
<evidence type="ECO:0000256" key="5">
    <source>
        <dbReference type="HAMAP-Rule" id="MF_01629"/>
    </source>
</evidence>
<dbReference type="Pfam" id="PF10590">
    <property type="entry name" value="PNP_phzG_C"/>
    <property type="match status" value="1"/>
</dbReference>
<dbReference type="InterPro" id="IPR019576">
    <property type="entry name" value="Pyridoxamine_oxidase_dimer_C"/>
</dbReference>
<dbReference type="PANTHER" id="PTHR10851">
    <property type="entry name" value="PYRIDOXINE-5-PHOSPHATE OXIDASE"/>
    <property type="match status" value="1"/>
</dbReference>
<feature type="domain" description="Pyridoxamine 5'-phosphate oxidase N-terminal" evidence="6">
    <location>
        <begin position="46"/>
        <end position="168"/>
    </location>
</feature>
<dbReference type="PIRSF" id="PIRSF000190">
    <property type="entry name" value="Pyd_amn-ph_oxd"/>
    <property type="match status" value="1"/>
</dbReference>
<evidence type="ECO:0000256" key="2">
    <source>
        <dbReference type="ARBA" id="ARBA00022630"/>
    </source>
</evidence>
<evidence type="ECO:0000259" key="6">
    <source>
        <dbReference type="Pfam" id="PF01243"/>
    </source>
</evidence>
<evidence type="ECO:0000256" key="3">
    <source>
        <dbReference type="ARBA" id="ARBA00022643"/>
    </source>
</evidence>
<feature type="binding site" evidence="5">
    <location>
        <position position="195"/>
    </location>
    <ligand>
        <name>FMN</name>
        <dbReference type="ChEBI" id="CHEBI:58210"/>
    </ligand>
</feature>